<evidence type="ECO:0000313" key="2">
    <source>
        <dbReference type="EMBL" id="QNO14063.1"/>
    </source>
</evidence>
<dbReference type="AlphaFoldDB" id="A0A7G9W5V1"/>
<protein>
    <submittedName>
        <fullName evidence="2">RNHCP domain-containing protein</fullName>
    </submittedName>
</protein>
<proteinExistence type="predicted"/>
<name>A0A7G9W5V1_ALKCA</name>
<dbReference type="EMBL" id="CP058559">
    <property type="protein sequence ID" value="QNO14063.1"/>
    <property type="molecule type" value="Genomic_DNA"/>
</dbReference>
<feature type="domain" description="RNHCP" evidence="1">
    <location>
        <begin position="12"/>
        <end position="43"/>
    </location>
</feature>
<evidence type="ECO:0000313" key="3">
    <source>
        <dbReference type="Proteomes" id="UP000516160"/>
    </source>
</evidence>
<dbReference type="InterPro" id="IPR024439">
    <property type="entry name" value="RNHCP"/>
</dbReference>
<dbReference type="Pfam" id="PF12647">
    <property type="entry name" value="RNHCP"/>
    <property type="match status" value="1"/>
</dbReference>
<accession>A0A7G9W5V1</accession>
<dbReference type="KEGG" id="acae:HYG86_04380"/>
<dbReference type="RefSeq" id="WP_213167726.1">
    <property type="nucleotide sequence ID" value="NZ_CP058559.1"/>
</dbReference>
<dbReference type="Proteomes" id="UP000516160">
    <property type="component" value="Chromosome"/>
</dbReference>
<evidence type="ECO:0000259" key="1">
    <source>
        <dbReference type="Pfam" id="PF12647"/>
    </source>
</evidence>
<gene>
    <name evidence="2" type="ORF">HYG86_04380</name>
</gene>
<reference evidence="2 3" key="1">
    <citation type="submission" date="2020-07" db="EMBL/GenBank/DDBJ databases">
        <title>Alkalicella. sp. LB2 genome.</title>
        <authorList>
            <person name="Postec A."/>
            <person name="Quemeneur M."/>
        </authorList>
    </citation>
    <scope>NUCLEOTIDE SEQUENCE [LARGE SCALE GENOMIC DNA]</scope>
    <source>
        <strain evidence="2 3">LB2</strain>
    </source>
</reference>
<keyword evidence="3" id="KW-1185">Reference proteome</keyword>
<sequence>MLVRLTYTYQWKVKKHPKKGYQIIHRCMGCGEEKVNIIAEDTLQGDSMDAILKLASL</sequence>
<organism evidence="2 3">
    <name type="scientific">Alkalicella caledoniensis</name>
    <dbReference type="NCBI Taxonomy" id="2731377"/>
    <lineage>
        <taxon>Bacteria</taxon>
        <taxon>Bacillati</taxon>
        <taxon>Bacillota</taxon>
        <taxon>Clostridia</taxon>
        <taxon>Eubacteriales</taxon>
        <taxon>Proteinivoracaceae</taxon>
        <taxon>Alkalicella</taxon>
    </lineage>
</organism>